<feature type="transmembrane region" description="Helical" evidence="1">
    <location>
        <begin position="37"/>
        <end position="53"/>
    </location>
</feature>
<feature type="transmembrane region" description="Helical" evidence="1">
    <location>
        <begin position="59"/>
        <end position="78"/>
    </location>
</feature>
<feature type="transmembrane region" description="Helical" evidence="1">
    <location>
        <begin position="90"/>
        <end position="111"/>
    </location>
</feature>
<protein>
    <submittedName>
        <fullName evidence="3">GHKL domain protein</fullName>
    </submittedName>
</protein>
<keyword evidence="1" id="KW-0812">Transmembrane</keyword>
<keyword evidence="4" id="KW-1185">Reference proteome</keyword>
<evidence type="ECO:0000256" key="1">
    <source>
        <dbReference type="SAM" id="Phobius"/>
    </source>
</evidence>
<feature type="domain" description="Sensor histidine kinase NatK-like C-terminal" evidence="2">
    <location>
        <begin position="334"/>
        <end position="433"/>
    </location>
</feature>
<keyword evidence="1" id="KW-1133">Transmembrane helix</keyword>
<feature type="transmembrane region" description="Helical" evidence="1">
    <location>
        <begin position="123"/>
        <end position="147"/>
    </location>
</feature>
<evidence type="ECO:0000259" key="2">
    <source>
        <dbReference type="Pfam" id="PF14501"/>
    </source>
</evidence>
<dbReference type="Pfam" id="PF14501">
    <property type="entry name" value="HATPase_c_5"/>
    <property type="match status" value="1"/>
</dbReference>
<sequence length="436" mass="51104">MLSFFLNAVPYCLSCSVGTFIVFDFMKSMYSKKYNKFIYIIAKIVFGILWFLICLFKYPILNFVFLLLFSIIIGFSLYNNNNLKKVLQITLLILLYAGLDALISIIISLITGSSIPLYDKDPILLFLDVFLLQIIMLLFYKFIVILLKKQENYFVYMRQFAILVLFLIINVVVIYFLTLMAANSELDQKSIHYIMMLMTLLSSILNLSVIYFFEFISKSTLLQKRIELMQQKVDMQYNYYQQLEIEYNKSQKIMHDVKNHIEIINQLYQSKHFDKGLEYTSKLNSIIDELGLKFNCNNKILNIIVNENIKKCELNEIKFSYSVENLDLSFIDDMDITAIFANLFDNAVEACQKVNENDRKIELRLYKFNNMLIVNLLNSYADPIIKRNERFLSNKMGHKAIGLSNVKQAIDKYDGDINIDIDQNKFSVSIMFPIQN</sequence>
<dbReference type="PANTHER" id="PTHR40448:SF1">
    <property type="entry name" value="TWO-COMPONENT SENSOR HISTIDINE KINASE"/>
    <property type="match status" value="1"/>
</dbReference>
<dbReference type="SUPFAM" id="SSF55874">
    <property type="entry name" value="ATPase domain of HSP90 chaperone/DNA topoisomerase II/histidine kinase"/>
    <property type="match status" value="1"/>
</dbReference>
<dbReference type="AlphaFoldDB" id="A0A6N8HWS6"/>
<dbReference type="EMBL" id="VWXL01000019">
    <property type="protein sequence ID" value="MVB10139.1"/>
    <property type="molecule type" value="Genomic_DNA"/>
</dbReference>
<dbReference type="InterPro" id="IPR032834">
    <property type="entry name" value="NatK-like_C"/>
</dbReference>
<reference evidence="3 4" key="1">
    <citation type="submission" date="2019-09" db="EMBL/GenBank/DDBJ databases">
        <title>Genome sequence of Clostridium sp. EA1.</title>
        <authorList>
            <person name="Poehlein A."/>
            <person name="Bengelsdorf F.R."/>
            <person name="Daniel R."/>
        </authorList>
    </citation>
    <scope>NUCLEOTIDE SEQUENCE [LARGE SCALE GENOMIC DNA]</scope>
    <source>
        <strain evidence="3 4">EA1</strain>
    </source>
</reference>
<keyword evidence="1" id="KW-0472">Membrane</keyword>
<proteinExistence type="predicted"/>
<comment type="caution">
    <text evidence="3">The sequence shown here is derived from an EMBL/GenBank/DDBJ whole genome shotgun (WGS) entry which is preliminary data.</text>
</comment>
<feature type="transmembrane region" description="Helical" evidence="1">
    <location>
        <begin position="193"/>
        <end position="216"/>
    </location>
</feature>
<evidence type="ECO:0000313" key="4">
    <source>
        <dbReference type="Proteomes" id="UP000469440"/>
    </source>
</evidence>
<dbReference type="OrthoDB" id="9813149at2"/>
<evidence type="ECO:0000313" key="3">
    <source>
        <dbReference type="EMBL" id="MVB10139.1"/>
    </source>
</evidence>
<dbReference type="GO" id="GO:0042802">
    <property type="term" value="F:identical protein binding"/>
    <property type="evidence" value="ECO:0007669"/>
    <property type="project" value="TreeGrafter"/>
</dbReference>
<name>A0A6N8HWS6_9FIRM</name>
<dbReference type="Proteomes" id="UP000469440">
    <property type="component" value="Unassembled WGS sequence"/>
</dbReference>
<organism evidence="3 4">
    <name type="scientific">Caproicibacter fermentans</name>
    <dbReference type="NCBI Taxonomy" id="2576756"/>
    <lineage>
        <taxon>Bacteria</taxon>
        <taxon>Bacillati</taxon>
        <taxon>Bacillota</taxon>
        <taxon>Clostridia</taxon>
        <taxon>Eubacteriales</taxon>
        <taxon>Acutalibacteraceae</taxon>
        <taxon>Caproicibacter</taxon>
    </lineage>
</organism>
<dbReference type="CDD" id="cd16935">
    <property type="entry name" value="HATPase_AgrC-ComD-like"/>
    <property type="match status" value="1"/>
</dbReference>
<dbReference type="InterPro" id="IPR036890">
    <property type="entry name" value="HATPase_C_sf"/>
</dbReference>
<feature type="transmembrane region" description="Helical" evidence="1">
    <location>
        <begin position="6"/>
        <end position="25"/>
    </location>
</feature>
<accession>A0A6N8HWS6</accession>
<feature type="transmembrane region" description="Helical" evidence="1">
    <location>
        <begin position="159"/>
        <end position="181"/>
    </location>
</feature>
<dbReference type="Gene3D" id="3.30.565.10">
    <property type="entry name" value="Histidine kinase-like ATPase, C-terminal domain"/>
    <property type="match status" value="1"/>
</dbReference>
<dbReference type="PANTHER" id="PTHR40448">
    <property type="entry name" value="TWO-COMPONENT SENSOR HISTIDINE KINASE"/>
    <property type="match status" value="1"/>
</dbReference>
<gene>
    <name evidence="3" type="ORF">CAFE_08160</name>
</gene>